<keyword evidence="6 10" id="KW-0378">Hydrolase</keyword>
<reference evidence="11" key="1">
    <citation type="submission" date="2018-04" db="EMBL/GenBank/DDBJ databases">
        <authorList>
            <person name="Liu S."/>
            <person name="Wang Z."/>
            <person name="Li J."/>
        </authorList>
    </citation>
    <scope>NUCLEOTIDE SEQUENCE [LARGE SCALE GENOMIC DNA]</scope>
    <source>
        <strain evidence="11">622</strain>
    </source>
</reference>
<dbReference type="CDD" id="cd09083">
    <property type="entry name" value="EEP-1"/>
    <property type="match status" value="1"/>
</dbReference>
<dbReference type="OrthoDB" id="9793162at2"/>
<evidence type="ECO:0000256" key="6">
    <source>
        <dbReference type="ARBA" id="ARBA00022801"/>
    </source>
</evidence>
<dbReference type="InterPro" id="IPR036691">
    <property type="entry name" value="Endo/exonu/phosph_ase_sf"/>
</dbReference>
<dbReference type="KEGG" id="myl:C3E77_13415"/>
<evidence type="ECO:0000313" key="10">
    <source>
        <dbReference type="EMBL" id="PWC06540.1"/>
    </source>
</evidence>
<keyword evidence="4" id="KW-0479">Metal-binding</keyword>
<evidence type="ECO:0000256" key="7">
    <source>
        <dbReference type="ARBA" id="ARBA00022842"/>
    </source>
</evidence>
<gene>
    <name evidence="10" type="ORF">DF223_11800</name>
</gene>
<organism evidence="10 11">
    <name type="scientific">Mycetocola zhujimingii</name>
    <dbReference type="NCBI Taxonomy" id="2079792"/>
    <lineage>
        <taxon>Bacteria</taxon>
        <taxon>Bacillati</taxon>
        <taxon>Actinomycetota</taxon>
        <taxon>Actinomycetes</taxon>
        <taxon>Micrococcales</taxon>
        <taxon>Microbacteriaceae</taxon>
        <taxon>Mycetocola</taxon>
    </lineage>
</organism>
<evidence type="ECO:0000256" key="5">
    <source>
        <dbReference type="ARBA" id="ARBA00022763"/>
    </source>
</evidence>
<dbReference type="Proteomes" id="UP000244962">
    <property type="component" value="Unassembled WGS sequence"/>
</dbReference>
<evidence type="ECO:0000256" key="2">
    <source>
        <dbReference type="ARBA" id="ARBA00001946"/>
    </source>
</evidence>
<comment type="cofactor">
    <cofactor evidence="2">
        <name>Mg(2+)</name>
        <dbReference type="ChEBI" id="CHEBI:18420"/>
    </cofactor>
</comment>
<keyword evidence="3" id="KW-0540">Nuclease</keyword>
<dbReference type="InterPro" id="IPR005135">
    <property type="entry name" value="Endo/exonuclease/phosphatase"/>
</dbReference>
<dbReference type="InterPro" id="IPR051547">
    <property type="entry name" value="TDP2-like"/>
</dbReference>
<dbReference type="GO" id="GO:0004518">
    <property type="term" value="F:nuclease activity"/>
    <property type="evidence" value="ECO:0007669"/>
    <property type="project" value="UniProtKB-KW"/>
</dbReference>
<dbReference type="GO" id="GO:0006302">
    <property type="term" value="P:double-strand break repair"/>
    <property type="evidence" value="ECO:0007669"/>
    <property type="project" value="TreeGrafter"/>
</dbReference>
<dbReference type="PANTHER" id="PTHR15822">
    <property type="entry name" value="TRAF AND TNF RECEPTOR-ASSOCIATED PROTEIN"/>
    <property type="match status" value="1"/>
</dbReference>
<keyword evidence="8" id="KW-0234">DNA repair</keyword>
<evidence type="ECO:0000256" key="3">
    <source>
        <dbReference type="ARBA" id="ARBA00022722"/>
    </source>
</evidence>
<name>A0A2U1TCK6_9MICO</name>
<feature type="domain" description="Endonuclease/exonuclease/phosphatase" evidence="9">
    <location>
        <begin position="1"/>
        <end position="246"/>
    </location>
</feature>
<protein>
    <submittedName>
        <fullName evidence="10">Hydrolase</fullName>
    </submittedName>
</protein>
<dbReference type="EMBL" id="QEFB01000013">
    <property type="protein sequence ID" value="PWC06540.1"/>
    <property type="molecule type" value="Genomic_DNA"/>
</dbReference>
<dbReference type="GO" id="GO:0005737">
    <property type="term" value="C:cytoplasm"/>
    <property type="evidence" value="ECO:0007669"/>
    <property type="project" value="TreeGrafter"/>
</dbReference>
<evidence type="ECO:0000256" key="8">
    <source>
        <dbReference type="ARBA" id="ARBA00023204"/>
    </source>
</evidence>
<evidence type="ECO:0000256" key="4">
    <source>
        <dbReference type="ARBA" id="ARBA00022723"/>
    </source>
</evidence>
<dbReference type="Pfam" id="PF03372">
    <property type="entry name" value="Exo_endo_phos"/>
    <property type="match status" value="1"/>
</dbReference>
<keyword evidence="7" id="KW-0460">Magnesium</keyword>
<sequence>MCWNIRRPFPHMARRHPDRWEDRKWLAVRLLASEQPSVIGMQEVMPDQLHFLRAAFGPFWQWVGYGRNADHGGEHIPIFFDSERLRLQSWKQLALSDTPEVPGSRSWGNLIPRIAVVADFVDLATGLPIRMINTHFDHYSRKSRERSARMVSELASQAPAAAIVMGDMNTTPRSLPYRYMTREGALQDSWVIAEHRLTEGWATYSGYRPPRRGGKRIDWILVNDAVAVESVAINAVRYAGAAASDHEPVQAVLRMRRRSESAPRDTVSSSTG</sequence>
<dbReference type="GO" id="GO:0046872">
    <property type="term" value="F:metal ion binding"/>
    <property type="evidence" value="ECO:0007669"/>
    <property type="project" value="UniProtKB-KW"/>
</dbReference>
<evidence type="ECO:0000256" key="1">
    <source>
        <dbReference type="ARBA" id="ARBA00001936"/>
    </source>
</evidence>
<keyword evidence="11" id="KW-1185">Reference proteome</keyword>
<dbReference type="SUPFAM" id="SSF56219">
    <property type="entry name" value="DNase I-like"/>
    <property type="match status" value="1"/>
</dbReference>
<dbReference type="PANTHER" id="PTHR15822:SF4">
    <property type="entry name" value="TYROSYL-DNA PHOSPHODIESTERASE 2"/>
    <property type="match status" value="1"/>
</dbReference>
<dbReference type="AlphaFoldDB" id="A0A2U1TCK6"/>
<comment type="caution">
    <text evidence="10">The sequence shown here is derived from an EMBL/GenBank/DDBJ whole genome shotgun (WGS) entry which is preliminary data.</text>
</comment>
<evidence type="ECO:0000313" key="11">
    <source>
        <dbReference type="Proteomes" id="UP000244962"/>
    </source>
</evidence>
<dbReference type="GO" id="GO:0003697">
    <property type="term" value="F:single-stranded DNA binding"/>
    <property type="evidence" value="ECO:0007669"/>
    <property type="project" value="TreeGrafter"/>
</dbReference>
<evidence type="ECO:0000259" key="9">
    <source>
        <dbReference type="Pfam" id="PF03372"/>
    </source>
</evidence>
<keyword evidence="5" id="KW-0227">DNA damage</keyword>
<comment type="cofactor">
    <cofactor evidence="1">
        <name>Mn(2+)</name>
        <dbReference type="ChEBI" id="CHEBI:29035"/>
    </cofactor>
</comment>
<proteinExistence type="predicted"/>
<accession>A0A2U1TCK6</accession>
<dbReference type="GO" id="GO:0070260">
    <property type="term" value="F:5'-tyrosyl-DNA phosphodiesterase activity"/>
    <property type="evidence" value="ECO:0007669"/>
    <property type="project" value="TreeGrafter"/>
</dbReference>
<dbReference type="Gene3D" id="3.60.10.10">
    <property type="entry name" value="Endonuclease/exonuclease/phosphatase"/>
    <property type="match status" value="1"/>
</dbReference>